<reference evidence="1 3" key="1">
    <citation type="submission" date="2019-03" db="EMBL/GenBank/DDBJ databases">
        <title>Draft genome sequences of novel Actinobacteria.</title>
        <authorList>
            <person name="Sahin N."/>
            <person name="Ay H."/>
            <person name="Saygin H."/>
        </authorList>
    </citation>
    <scope>NUCLEOTIDE SEQUENCE [LARGE SCALE GENOMIC DNA]</scope>
    <source>
        <strain evidence="1 3">16K309</strain>
    </source>
</reference>
<dbReference type="AlphaFoldDB" id="A0A4R4VPT6"/>
<evidence type="ECO:0000313" key="2">
    <source>
        <dbReference type="EMBL" id="TDD06394.1"/>
    </source>
</evidence>
<comment type="caution">
    <text evidence="1">The sequence shown here is derived from an EMBL/GenBank/DDBJ whole genome shotgun (WGS) entry which is preliminary data.</text>
</comment>
<proteinExistence type="predicted"/>
<dbReference type="EMBL" id="SMKS01000017">
    <property type="protein sequence ID" value="TDD06394.1"/>
    <property type="molecule type" value="Genomic_DNA"/>
</dbReference>
<gene>
    <name evidence="2" type="ORF">E1181_12965</name>
    <name evidence="1" type="ORF">E1181_17920</name>
</gene>
<name>A0A4R4VPT6_9PSEU</name>
<protein>
    <submittedName>
        <fullName evidence="1">IS5/IS1182 family transposase</fullName>
    </submittedName>
</protein>
<accession>A0A4R4VPT6</accession>
<evidence type="ECO:0000313" key="3">
    <source>
        <dbReference type="Proteomes" id="UP000295674"/>
    </source>
</evidence>
<dbReference type="EMBL" id="SMKS01000030">
    <property type="protein sequence ID" value="TDD04514.1"/>
    <property type="molecule type" value="Genomic_DNA"/>
</dbReference>
<sequence>TKRWRTLHHITASPRKIGNIIQAALVLTHHEHNRIH</sequence>
<evidence type="ECO:0000313" key="1">
    <source>
        <dbReference type="EMBL" id="TDD04514.1"/>
    </source>
</evidence>
<keyword evidence="3" id="KW-1185">Reference proteome</keyword>
<feature type="non-terminal residue" evidence="1">
    <location>
        <position position="1"/>
    </location>
</feature>
<dbReference type="Proteomes" id="UP000295674">
    <property type="component" value="Unassembled WGS sequence"/>
</dbReference>
<organism evidence="1 3">
    <name type="scientific">Saccharopolyspora terrae</name>
    <dbReference type="NCBI Taxonomy" id="2530384"/>
    <lineage>
        <taxon>Bacteria</taxon>
        <taxon>Bacillati</taxon>
        <taxon>Actinomycetota</taxon>
        <taxon>Actinomycetes</taxon>
        <taxon>Pseudonocardiales</taxon>
        <taxon>Pseudonocardiaceae</taxon>
        <taxon>Saccharopolyspora</taxon>
    </lineage>
</organism>